<dbReference type="Proteomes" id="UP000247781">
    <property type="component" value="Unassembled WGS sequence"/>
</dbReference>
<dbReference type="EMBL" id="QJJU01000004">
    <property type="protein sequence ID" value="PXX10512.1"/>
    <property type="molecule type" value="Genomic_DNA"/>
</dbReference>
<dbReference type="SUPFAM" id="SSF56634">
    <property type="entry name" value="Heme-dependent catalase-like"/>
    <property type="match status" value="1"/>
</dbReference>
<organism evidence="1 2">
    <name type="scientific">Mycolicibacterium moriokaense</name>
    <dbReference type="NCBI Taxonomy" id="39691"/>
    <lineage>
        <taxon>Bacteria</taxon>
        <taxon>Bacillati</taxon>
        <taxon>Actinomycetota</taxon>
        <taxon>Actinomycetes</taxon>
        <taxon>Mycobacteriales</taxon>
        <taxon>Mycobacteriaceae</taxon>
        <taxon>Mycolicibacterium</taxon>
    </lineage>
</organism>
<gene>
    <name evidence="1" type="ORF">C8E89_104310</name>
</gene>
<dbReference type="CDD" id="cd08152">
    <property type="entry name" value="y4iL_like"/>
    <property type="match status" value="1"/>
</dbReference>
<sequence>MTDCAQSPDASGFVPYCEHLEQPRPDEDQLIKDIADVLHGNNQWAFKKYRHGIRDAHAKSHGILRGELTIYPDLPEPYRQGIFATPGPYQVIARLSSTSGALRSDKTRGIRGLGIKVLGVPGDRALSDDAATTQDFILVTHREFPFADARAYLKRGMPLAVLLARLPDWVLILLGQVLGAVRPVLERFGGKLPTTLDLFSHPNTNILGITFYSSAPLRHGNYVAKLLYAPLSQNVKALVPQRVPPGAGKDAFRDMVVDFFRSNSAEYELRVQLCTDTATMPIEDATVAWPEEDSQHVGVAKITFPMQDPDTAARRAFGDDVLSFNSWRGLDAHRPLGSINRLKKLVYEASSDFRHRVNNIARLEPSDAADLPD</sequence>
<dbReference type="Gene3D" id="2.40.180.10">
    <property type="entry name" value="Catalase core domain"/>
    <property type="match status" value="1"/>
</dbReference>
<dbReference type="RefSeq" id="WP_110315735.1">
    <property type="nucleotide sequence ID" value="NZ_QJJU01000004.1"/>
</dbReference>
<dbReference type="OrthoDB" id="9765610at2"/>
<evidence type="ECO:0000313" key="1">
    <source>
        <dbReference type="EMBL" id="PXX10512.1"/>
    </source>
</evidence>
<proteinExistence type="predicted"/>
<dbReference type="PANTHER" id="PTHR36195">
    <property type="entry name" value="DOMAIN PROTEIN, PUTATIVE (AFU_ORTHOLOGUE AFUA_5G01990)-RELATED-RELATED"/>
    <property type="match status" value="1"/>
</dbReference>
<evidence type="ECO:0000313" key="2">
    <source>
        <dbReference type="Proteomes" id="UP000247781"/>
    </source>
</evidence>
<dbReference type="PANTHER" id="PTHR36195:SF4">
    <property type="entry name" value="DOMAIN PROTEIN, PUTATIVE (AFU_ORTHOLOGUE AFUA_5G01990)-RELATED"/>
    <property type="match status" value="1"/>
</dbReference>
<dbReference type="AlphaFoldDB" id="A0A318HK38"/>
<comment type="caution">
    <text evidence="1">The sequence shown here is derived from an EMBL/GenBank/DDBJ whole genome shotgun (WGS) entry which is preliminary data.</text>
</comment>
<dbReference type="GO" id="GO:0020037">
    <property type="term" value="F:heme binding"/>
    <property type="evidence" value="ECO:0007669"/>
    <property type="project" value="InterPro"/>
</dbReference>
<reference evidence="2" key="1">
    <citation type="submission" date="2018-05" db="EMBL/GenBank/DDBJ databases">
        <authorList>
            <person name="Deangelis K."/>
            <person name="Huntemann M."/>
            <person name="Clum A."/>
            <person name="Pillay M."/>
            <person name="Palaniappan K."/>
            <person name="Varghese N."/>
            <person name="Mikhailova N."/>
            <person name="Stamatis D."/>
            <person name="Reddy T."/>
            <person name="Daum C."/>
            <person name="Shapiro N."/>
            <person name="Ivanova N."/>
            <person name="Kyrpides N."/>
            <person name="Woyke T."/>
        </authorList>
    </citation>
    <scope>NUCLEOTIDE SEQUENCE [LARGE SCALE GENOMIC DNA]</scope>
    <source>
        <strain evidence="2">GAS496</strain>
    </source>
</reference>
<keyword evidence="2" id="KW-1185">Reference proteome</keyword>
<protein>
    <recommendedName>
        <fullName evidence="3">Catalase</fullName>
    </recommendedName>
</protein>
<accession>A0A318HK38</accession>
<dbReference type="InterPro" id="IPR020835">
    <property type="entry name" value="Catalase_sf"/>
</dbReference>
<name>A0A318HK38_9MYCO</name>
<evidence type="ECO:0008006" key="3">
    <source>
        <dbReference type="Google" id="ProtNLM"/>
    </source>
</evidence>
<reference evidence="1 2" key="2">
    <citation type="submission" date="2018-06" db="EMBL/GenBank/DDBJ databases">
        <title>Sequencing of bacterial isolates from soil warming experiment in Harvard Forest, Massachusetts, USA.</title>
        <authorList>
            <person name="Deangelis K.PhD."/>
        </authorList>
    </citation>
    <scope>NUCLEOTIDE SEQUENCE [LARGE SCALE GENOMIC DNA]</scope>
    <source>
        <strain evidence="1 2">GAS496</strain>
    </source>
</reference>